<evidence type="ECO:0000313" key="8">
    <source>
        <dbReference type="EMBL" id="KAK7471054.1"/>
    </source>
</evidence>
<evidence type="ECO:0000256" key="6">
    <source>
        <dbReference type="SAM" id="MobiDB-lite"/>
    </source>
</evidence>
<keyword evidence="3 5" id="KW-0863">Zinc-finger</keyword>
<evidence type="ECO:0000256" key="4">
    <source>
        <dbReference type="ARBA" id="ARBA00022833"/>
    </source>
</evidence>
<name>A0ABR1K2B9_9AGAR</name>
<sequence length="213" mass="23170">MSREPDHYHFSEPYVRSFNIIASSHSNAFLPLVPAGGEIVWQESVYHGQDASSGASGNYEPPIFPQPHTGQYPDDHGTIQYPAQSQGNSVIHASGSGSSALPAVPQSTGSTDAAPASGGVRIQTVASEALVEASHRRRKNPEKKGRYVCEMCGRDFTASHNLNNHINSHFGLKPYPCEFCNESFGTAHVLKRHVRKKHEPKTHDTAPGTQTQD</sequence>
<evidence type="ECO:0000313" key="9">
    <source>
        <dbReference type="Proteomes" id="UP001498398"/>
    </source>
</evidence>
<evidence type="ECO:0000259" key="7">
    <source>
        <dbReference type="PROSITE" id="PS50157"/>
    </source>
</evidence>
<protein>
    <recommendedName>
        <fullName evidence="7">C2H2-type domain-containing protein</fullName>
    </recommendedName>
</protein>
<dbReference type="EMBL" id="JBANRG010000002">
    <property type="protein sequence ID" value="KAK7471054.1"/>
    <property type="molecule type" value="Genomic_DNA"/>
</dbReference>
<accession>A0ABR1K2B9</accession>
<dbReference type="SUPFAM" id="SSF57667">
    <property type="entry name" value="beta-beta-alpha zinc fingers"/>
    <property type="match status" value="1"/>
</dbReference>
<evidence type="ECO:0000256" key="2">
    <source>
        <dbReference type="ARBA" id="ARBA00022737"/>
    </source>
</evidence>
<feature type="region of interest" description="Disordered" evidence="6">
    <location>
        <begin position="194"/>
        <end position="213"/>
    </location>
</feature>
<dbReference type="PANTHER" id="PTHR24408:SF58">
    <property type="entry name" value="TRANSCRIPTION FACTOR (TFIIIA), PUTATIVE (AFU_ORTHOLOGUE AFUA_1G05150)-RELATED"/>
    <property type="match status" value="1"/>
</dbReference>
<dbReference type="PROSITE" id="PS00028">
    <property type="entry name" value="ZINC_FINGER_C2H2_1"/>
    <property type="match status" value="2"/>
</dbReference>
<proteinExistence type="predicted"/>
<dbReference type="InterPro" id="IPR036236">
    <property type="entry name" value="Znf_C2H2_sf"/>
</dbReference>
<evidence type="ECO:0000256" key="1">
    <source>
        <dbReference type="ARBA" id="ARBA00022723"/>
    </source>
</evidence>
<reference evidence="8 9" key="1">
    <citation type="submission" date="2024-01" db="EMBL/GenBank/DDBJ databases">
        <title>A draft genome for the cacao thread blight pathogen Marasmiellus scandens.</title>
        <authorList>
            <person name="Baruah I.K."/>
            <person name="Leung J."/>
            <person name="Bukari Y."/>
            <person name="Amoako-Attah I."/>
            <person name="Meinhardt L.W."/>
            <person name="Bailey B.A."/>
            <person name="Cohen S.P."/>
        </authorList>
    </citation>
    <scope>NUCLEOTIDE SEQUENCE [LARGE SCALE GENOMIC DNA]</scope>
    <source>
        <strain evidence="8 9">GH-19</strain>
    </source>
</reference>
<keyword evidence="1" id="KW-0479">Metal-binding</keyword>
<feature type="region of interest" description="Disordered" evidence="6">
    <location>
        <begin position="94"/>
        <end position="118"/>
    </location>
</feature>
<dbReference type="PROSITE" id="PS50157">
    <property type="entry name" value="ZINC_FINGER_C2H2_2"/>
    <property type="match status" value="2"/>
</dbReference>
<keyword evidence="9" id="KW-1185">Reference proteome</keyword>
<evidence type="ECO:0000256" key="3">
    <source>
        <dbReference type="ARBA" id="ARBA00022771"/>
    </source>
</evidence>
<dbReference type="Pfam" id="PF13894">
    <property type="entry name" value="zf-C2H2_4"/>
    <property type="match status" value="1"/>
</dbReference>
<comment type="caution">
    <text evidence="8">The sequence shown here is derived from an EMBL/GenBank/DDBJ whole genome shotgun (WGS) entry which is preliminary data.</text>
</comment>
<feature type="compositionally biased region" description="Polar residues" evidence="6">
    <location>
        <begin position="94"/>
        <end position="111"/>
    </location>
</feature>
<dbReference type="SMART" id="SM00355">
    <property type="entry name" value="ZnF_C2H2"/>
    <property type="match status" value="2"/>
</dbReference>
<feature type="domain" description="C2H2-type" evidence="7">
    <location>
        <begin position="147"/>
        <end position="174"/>
    </location>
</feature>
<evidence type="ECO:0000256" key="5">
    <source>
        <dbReference type="PROSITE-ProRule" id="PRU00042"/>
    </source>
</evidence>
<organism evidence="8 9">
    <name type="scientific">Marasmiellus scandens</name>
    <dbReference type="NCBI Taxonomy" id="2682957"/>
    <lineage>
        <taxon>Eukaryota</taxon>
        <taxon>Fungi</taxon>
        <taxon>Dikarya</taxon>
        <taxon>Basidiomycota</taxon>
        <taxon>Agaricomycotina</taxon>
        <taxon>Agaricomycetes</taxon>
        <taxon>Agaricomycetidae</taxon>
        <taxon>Agaricales</taxon>
        <taxon>Marasmiineae</taxon>
        <taxon>Omphalotaceae</taxon>
        <taxon>Marasmiellus</taxon>
    </lineage>
</organism>
<feature type="domain" description="C2H2-type" evidence="7">
    <location>
        <begin position="175"/>
        <end position="203"/>
    </location>
</feature>
<gene>
    <name evidence="8" type="ORF">VKT23_002469</name>
</gene>
<keyword evidence="2" id="KW-0677">Repeat</keyword>
<dbReference type="Proteomes" id="UP001498398">
    <property type="component" value="Unassembled WGS sequence"/>
</dbReference>
<keyword evidence="4" id="KW-0862">Zinc</keyword>
<dbReference type="PANTHER" id="PTHR24408">
    <property type="entry name" value="ZINC FINGER PROTEIN"/>
    <property type="match status" value="1"/>
</dbReference>
<dbReference type="Pfam" id="PF00096">
    <property type="entry name" value="zf-C2H2"/>
    <property type="match status" value="1"/>
</dbReference>
<dbReference type="InterPro" id="IPR013087">
    <property type="entry name" value="Znf_C2H2_type"/>
</dbReference>
<dbReference type="Gene3D" id="3.30.160.60">
    <property type="entry name" value="Classic Zinc Finger"/>
    <property type="match status" value="2"/>
</dbReference>